<dbReference type="AlphaFoldDB" id="A0A3M6UTD2"/>
<organism evidence="2 3">
    <name type="scientific">Pocillopora damicornis</name>
    <name type="common">Cauliflower coral</name>
    <name type="synonym">Millepora damicornis</name>
    <dbReference type="NCBI Taxonomy" id="46731"/>
    <lineage>
        <taxon>Eukaryota</taxon>
        <taxon>Metazoa</taxon>
        <taxon>Cnidaria</taxon>
        <taxon>Anthozoa</taxon>
        <taxon>Hexacorallia</taxon>
        <taxon>Scleractinia</taxon>
        <taxon>Astrocoeniina</taxon>
        <taxon>Pocilloporidae</taxon>
        <taxon>Pocillopora</taxon>
    </lineage>
</organism>
<evidence type="ECO:0000313" key="3">
    <source>
        <dbReference type="Proteomes" id="UP000275408"/>
    </source>
</evidence>
<feature type="region of interest" description="Disordered" evidence="1">
    <location>
        <begin position="1"/>
        <end position="36"/>
    </location>
</feature>
<name>A0A3M6UTD2_POCDA</name>
<protein>
    <submittedName>
        <fullName evidence="2">Uncharacterized protein</fullName>
    </submittedName>
</protein>
<accession>A0A3M6UTD2</accession>
<evidence type="ECO:0000313" key="2">
    <source>
        <dbReference type="EMBL" id="RMX56588.1"/>
    </source>
</evidence>
<keyword evidence="3" id="KW-1185">Reference proteome</keyword>
<comment type="caution">
    <text evidence="2">The sequence shown here is derived from an EMBL/GenBank/DDBJ whole genome shotgun (WGS) entry which is preliminary data.</text>
</comment>
<gene>
    <name evidence="2" type="ORF">pdam_00002364</name>
</gene>
<evidence type="ECO:0000256" key="1">
    <source>
        <dbReference type="SAM" id="MobiDB-lite"/>
    </source>
</evidence>
<dbReference type="EMBL" id="RCHS01000826">
    <property type="protein sequence ID" value="RMX56588.1"/>
    <property type="molecule type" value="Genomic_DNA"/>
</dbReference>
<dbReference type="Proteomes" id="UP000275408">
    <property type="component" value="Unassembled WGS sequence"/>
</dbReference>
<dbReference type="OrthoDB" id="5987919at2759"/>
<proteinExistence type="predicted"/>
<feature type="compositionally biased region" description="Basic and acidic residues" evidence="1">
    <location>
        <begin position="9"/>
        <end position="20"/>
    </location>
</feature>
<sequence>MIHSGKSLIGEHKALEDRRSTTHLTSGKNSDGLHGDLNKVRSQILVKNKQVLNRNRERRRVIKEGTKMTVKSLEESVLLAKSIISDEAMNKERDLRCIKRRRIIRKFFSLRLHTSLSESVPLAQSVILPRPVDPKKVKRDKERLKVIKELSKEHVNPSFEDVIQIVASISRSVEVTRELEKQNDFKRHLISLDTKTFPIKNMMPTFEMDIKFVRNVIFGRFAFDHGENPQMGCECFYCDNYWSKVGGPHCSYIPK</sequence>
<reference evidence="2 3" key="1">
    <citation type="journal article" date="2018" name="Sci. Rep.">
        <title>Comparative analysis of the Pocillopora damicornis genome highlights role of immune system in coral evolution.</title>
        <authorList>
            <person name="Cunning R."/>
            <person name="Bay R.A."/>
            <person name="Gillette P."/>
            <person name="Baker A.C."/>
            <person name="Traylor-Knowles N."/>
        </authorList>
    </citation>
    <scope>NUCLEOTIDE SEQUENCE [LARGE SCALE GENOMIC DNA]</scope>
    <source>
        <strain evidence="2">RSMAS</strain>
        <tissue evidence="2">Whole animal</tissue>
    </source>
</reference>